<evidence type="ECO:0000313" key="3">
    <source>
        <dbReference type="Proteomes" id="UP000799424"/>
    </source>
</evidence>
<evidence type="ECO:0000256" key="1">
    <source>
        <dbReference type="SAM" id="MobiDB-lite"/>
    </source>
</evidence>
<keyword evidence="3" id="KW-1185">Reference proteome</keyword>
<feature type="region of interest" description="Disordered" evidence="1">
    <location>
        <begin position="70"/>
        <end position="90"/>
    </location>
</feature>
<gene>
    <name evidence="2" type="ORF">CC86DRAFT_158529</name>
</gene>
<proteinExistence type="predicted"/>
<reference evidence="2" key="1">
    <citation type="journal article" date="2020" name="Stud. Mycol.">
        <title>101 Dothideomycetes genomes: a test case for predicting lifestyles and emergence of pathogens.</title>
        <authorList>
            <person name="Haridas S."/>
            <person name="Albert R."/>
            <person name="Binder M."/>
            <person name="Bloem J."/>
            <person name="Labutti K."/>
            <person name="Salamov A."/>
            <person name="Andreopoulos B."/>
            <person name="Baker S."/>
            <person name="Barry K."/>
            <person name="Bills G."/>
            <person name="Bluhm B."/>
            <person name="Cannon C."/>
            <person name="Castanera R."/>
            <person name="Culley D."/>
            <person name="Daum C."/>
            <person name="Ezra D."/>
            <person name="Gonzalez J."/>
            <person name="Henrissat B."/>
            <person name="Kuo A."/>
            <person name="Liang C."/>
            <person name="Lipzen A."/>
            <person name="Lutzoni F."/>
            <person name="Magnuson J."/>
            <person name="Mondo S."/>
            <person name="Nolan M."/>
            <person name="Ohm R."/>
            <person name="Pangilinan J."/>
            <person name="Park H.-J."/>
            <person name="Ramirez L."/>
            <person name="Alfaro M."/>
            <person name="Sun H."/>
            <person name="Tritt A."/>
            <person name="Yoshinaga Y."/>
            <person name="Zwiers L.-H."/>
            <person name="Turgeon B."/>
            <person name="Goodwin S."/>
            <person name="Spatafora J."/>
            <person name="Crous P."/>
            <person name="Grigoriev I."/>
        </authorList>
    </citation>
    <scope>NUCLEOTIDE SEQUENCE</scope>
    <source>
        <strain evidence="2">CBS 113818</strain>
    </source>
</reference>
<dbReference type="Proteomes" id="UP000799424">
    <property type="component" value="Unassembled WGS sequence"/>
</dbReference>
<organism evidence="2 3">
    <name type="scientific">Ophiobolus disseminans</name>
    <dbReference type="NCBI Taxonomy" id="1469910"/>
    <lineage>
        <taxon>Eukaryota</taxon>
        <taxon>Fungi</taxon>
        <taxon>Dikarya</taxon>
        <taxon>Ascomycota</taxon>
        <taxon>Pezizomycotina</taxon>
        <taxon>Dothideomycetes</taxon>
        <taxon>Pleosporomycetidae</taxon>
        <taxon>Pleosporales</taxon>
        <taxon>Pleosporineae</taxon>
        <taxon>Phaeosphaeriaceae</taxon>
        <taxon>Ophiobolus</taxon>
    </lineage>
</organism>
<sequence>MSAYAHRCENTSSRPPMLPSLPVTVAVHDVPQPPSIHQLPSVDDCLTSSPHTRCLIAALRESASNTAAATLPPWSAVRPSPPSAPCGNGH</sequence>
<accession>A0A6A6ZCE4</accession>
<dbReference type="EMBL" id="MU006253">
    <property type="protein sequence ID" value="KAF2818369.1"/>
    <property type="molecule type" value="Genomic_DNA"/>
</dbReference>
<evidence type="ECO:0000313" key="2">
    <source>
        <dbReference type="EMBL" id="KAF2818369.1"/>
    </source>
</evidence>
<name>A0A6A6ZCE4_9PLEO</name>
<dbReference type="AlphaFoldDB" id="A0A6A6ZCE4"/>
<protein>
    <submittedName>
        <fullName evidence="2">Uncharacterized protein</fullName>
    </submittedName>
</protein>